<gene>
    <name evidence="2" type="ORF">AAE3_LOCUS6238</name>
</gene>
<sequence>MSVPMPRNETALKLDDAQPGLRETSISEGDKGRHRVDIEGYGSPMDTESPEGGASHFQSSSGTTFNSVTLNHLVSTSNVSLCGPSLVIPAVVLVQLYTNSTFLGEKDTESEANGKGAICWRWVRVLVLEKEKTEGVEEDFLMETKASIRVNFLGYA</sequence>
<keyword evidence="3" id="KW-1185">Reference proteome</keyword>
<evidence type="ECO:0000313" key="2">
    <source>
        <dbReference type="EMBL" id="CAA7264040.1"/>
    </source>
</evidence>
<protein>
    <submittedName>
        <fullName evidence="2">Uncharacterized protein</fullName>
    </submittedName>
</protein>
<dbReference type="AlphaFoldDB" id="A0A8S0VVN2"/>
<reference evidence="2 3" key="1">
    <citation type="submission" date="2020-01" db="EMBL/GenBank/DDBJ databases">
        <authorList>
            <person name="Gupta K D."/>
        </authorList>
    </citation>
    <scope>NUCLEOTIDE SEQUENCE [LARGE SCALE GENOMIC DNA]</scope>
</reference>
<dbReference type="Proteomes" id="UP000467700">
    <property type="component" value="Unassembled WGS sequence"/>
</dbReference>
<evidence type="ECO:0000313" key="3">
    <source>
        <dbReference type="Proteomes" id="UP000467700"/>
    </source>
</evidence>
<comment type="caution">
    <text evidence="2">The sequence shown here is derived from an EMBL/GenBank/DDBJ whole genome shotgun (WGS) entry which is preliminary data.</text>
</comment>
<dbReference type="EMBL" id="CACVBS010000042">
    <property type="protein sequence ID" value="CAA7264040.1"/>
    <property type="molecule type" value="Genomic_DNA"/>
</dbReference>
<feature type="compositionally biased region" description="Basic and acidic residues" evidence="1">
    <location>
        <begin position="28"/>
        <end position="38"/>
    </location>
</feature>
<organism evidence="2 3">
    <name type="scientific">Cyclocybe aegerita</name>
    <name type="common">Black poplar mushroom</name>
    <name type="synonym">Agrocybe aegerita</name>
    <dbReference type="NCBI Taxonomy" id="1973307"/>
    <lineage>
        <taxon>Eukaryota</taxon>
        <taxon>Fungi</taxon>
        <taxon>Dikarya</taxon>
        <taxon>Basidiomycota</taxon>
        <taxon>Agaricomycotina</taxon>
        <taxon>Agaricomycetes</taxon>
        <taxon>Agaricomycetidae</taxon>
        <taxon>Agaricales</taxon>
        <taxon>Agaricineae</taxon>
        <taxon>Bolbitiaceae</taxon>
        <taxon>Cyclocybe</taxon>
    </lineage>
</organism>
<evidence type="ECO:0000256" key="1">
    <source>
        <dbReference type="SAM" id="MobiDB-lite"/>
    </source>
</evidence>
<name>A0A8S0VVN2_CYCAE</name>
<accession>A0A8S0VVN2</accession>
<feature type="region of interest" description="Disordered" evidence="1">
    <location>
        <begin position="1"/>
        <end position="62"/>
    </location>
</feature>
<proteinExistence type="predicted"/>